<dbReference type="GeneTree" id="ENSGT00950000183075"/>
<reference evidence="3" key="3">
    <citation type="submission" date="2025-09" db="UniProtKB">
        <authorList>
            <consortium name="Ensembl"/>
        </authorList>
    </citation>
    <scope>IDENTIFICATION</scope>
</reference>
<dbReference type="AlphaFoldDB" id="H2YAT5"/>
<keyword evidence="1" id="KW-0808">Transferase</keyword>
<accession>H2YAT5</accession>
<dbReference type="EC" id="2.3.2.27" evidence="1"/>
<comment type="pathway">
    <text evidence="1">Protein modification; protein ubiquitination.</text>
</comment>
<organism evidence="3 4">
    <name type="scientific">Ciona savignyi</name>
    <name type="common">Pacific transparent sea squirt</name>
    <dbReference type="NCBI Taxonomy" id="51511"/>
    <lineage>
        <taxon>Eukaryota</taxon>
        <taxon>Metazoa</taxon>
        <taxon>Chordata</taxon>
        <taxon>Tunicata</taxon>
        <taxon>Ascidiacea</taxon>
        <taxon>Phlebobranchia</taxon>
        <taxon>Cionidae</taxon>
        <taxon>Ciona</taxon>
    </lineage>
</organism>
<dbReference type="Proteomes" id="UP000007875">
    <property type="component" value="Unassembled WGS sequence"/>
</dbReference>
<name>H2YAT5_CIOSA</name>
<dbReference type="GO" id="GO:0016567">
    <property type="term" value="P:protein ubiquitination"/>
    <property type="evidence" value="ECO:0007669"/>
    <property type="project" value="UniProtKB-UniRule"/>
</dbReference>
<dbReference type="HOGENOM" id="CLU_705870_0_0_1"/>
<dbReference type="GO" id="GO:0071596">
    <property type="term" value="P:ubiquitin-dependent protein catabolic process via the N-end rule pathway"/>
    <property type="evidence" value="ECO:0007669"/>
    <property type="project" value="UniProtKB-UniRule"/>
</dbReference>
<protein>
    <recommendedName>
        <fullName evidence="1">E3 ubiquitin-protein ligase</fullName>
        <ecNumber evidence="1">2.3.2.27</ecNumber>
    </recommendedName>
</protein>
<dbReference type="Ensembl" id="ENSCSAVT00000002472.1">
    <property type="protein sequence ID" value="ENSCSAVP00000002433.1"/>
    <property type="gene ID" value="ENSCSAVG00000001431.1"/>
</dbReference>
<sequence length="391" mass="44589">MLLNPSKRTKRDIPLLLHDPVSLLLKITASRPPSLTQYRLHVQLLYNLAYVKSLLHVCTKFSPEERRAWKSNVSTSLGGIPFSPTDLNCLLGLVIQNLNIKTFKSEDSTSVFGNRLGYLTTVFSPQSVVSTVEHSLLPFLRIATLFQSHIFNQHPIPIESESRNEFAELVHILNLSPTNKNVTATQCLKWESAWNFITRWCKEINEFVESDVVISRQLISSNKEWYPPKLIELPHDYSALFQRYRQVVCDKCKLVPKDPAICLVCGSYICYKSSCKPEDGDADMQGTMSRLIEADRMLRQGNAATRHSKRCGAGTCILLLVNSSIVVVIRGTRACIWGTLYLDAHGEEDKGWKRGKPLFLKKERSELLERQWIQHSFDNSCKNWAAHRQTL</sequence>
<feature type="domain" description="E3 ubiquitin-protein ligase UBR-like C-terminal" evidence="2">
    <location>
        <begin position="7"/>
        <end position="374"/>
    </location>
</feature>
<dbReference type="OMA" id="WCLEVTT"/>
<keyword evidence="1" id="KW-0862">Zinc</keyword>
<dbReference type="InterPro" id="IPR044046">
    <property type="entry name" value="E3_ligase_UBR-like_C"/>
</dbReference>
<comment type="catalytic activity">
    <reaction evidence="1">
        <text>S-ubiquitinyl-[E2 ubiquitin-conjugating enzyme]-L-cysteine + [acceptor protein]-L-lysine = [E2 ubiquitin-conjugating enzyme]-L-cysteine + N(6)-ubiquitinyl-[acceptor protein]-L-lysine.</text>
        <dbReference type="EC" id="2.3.2.27"/>
    </reaction>
</comment>
<keyword evidence="1" id="KW-0833">Ubl conjugation pathway</keyword>
<proteinExistence type="inferred from homology"/>
<dbReference type="PANTHER" id="PTHR21497">
    <property type="entry name" value="UBIQUITIN LIGASE E3 ALPHA-RELATED"/>
    <property type="match status" value="1"/>
</dbReference>
<dbReference type="GO" id="GO:0008270">
    <property type="term" value="F:zinc ion binding"/>
    <property type="evidence" value="ECO:0007669"/>
    <property type="project" value="UniProtKB-UniRule"/>
</dbReference>
<evidence type="ECO:0000256" key="1">
    <source>
        <dbReference type="RuleBase" id="RU366018"/>
    </source>
</evidence>
<reference evidence="3" key="2">
    <citation type="submission" date="2025-08" db="UniProtKB">
        <authorList>
            <consortium name="Ensembl"/>
        </authorList>
    </citation>
    <scope>IDENTIFICATION</scope>
</reference>
<dbReference type="InterPro" id="IPR039164">
    <property type="entry name" value="UBR1-like"/>
</dbReference>
<dbReference type="InParanoid" id="H2YAT5"/>
<dbReference type="eggNOG" id="KOG1139">
    <property type="taxonomic scope" value="Eukaryota"/>
</dbReference>
<evidence type="ECO:0000313" key="3">
    <source>
        <dbReference type="Ensembl" id="ENSCSAVP00000002433.1"/>
    </source>
</evidence>
<evidence type="ECO:0000259" key="2">
    <source>
        <dbReference type="Pfam" id="PF18995"/>
    </source>
</evidence>
<dbReference type="Pfam" id="PF18995">
    <property type="entry name" value="PRT6_C"/>
    <property type="match status" value="1"/>
</dbReference>
<evidence type="ECO:0000313" key="4">
    <source>
        <dbReference type="Proteomes" id="UP000007875"/>
    </source>
</evidence>
<keyword evidence="4" id="KW-1185">Reference proteome</keyword>
<reference evidence="4" key="1">
    <citation type="submission" date="2003-08" db="EMBL/GenBank/DDBJ databases">
        <authorList>
            <person name="Birren B."/>
            <person name="Nusbaum C."/>
            <person name="Abebe A."/>
            <person name="Abouelleil A."/>
            <person name="Adekoya E."/>
            <person name="Ait-zahra M."/>
            <person name="Allen N."/>
            <person name="Allen T."/>
            <person name="An P."/>
            <person name="Anderson M."/>
            <person name="Anderson S."/>
            <person name="Arachchi H."/>
            <person name="Armbruster J."/>
            <person name="Bachantsang P."/>
            <person name="Baldwin J."/>
            <person name="Barry A."/>
            <person name="Bayul T."/>
            <person name="Blitshsteyn B."/>
            <person name="Bloom T."/>
            <person name="Blye J."/>
            <person name="Boguslavskiy L."/>
            <person name="Borowsky M."/>
            <person name="Boukhgalter B."/>
            <person name="Brunache A."/>
            <person name="Butler J."/>
            <person name="Calixte N."/>
            <person name="Calvo S."/>
            <person name="Camarata J."/>
            <person name="Campo K."/>
            <person name="Chang J."/>
            <person name="Cheshatsang Y."/>
            <person name="Citroen M."/>
            <person name="Collymore A."/>
            <person name="Considine T."/>
            <person name="Cook A."/>
            <person name="Cooke P."/>
            <person name="Corum B."/>
            <person name="Cuomo C."/>
            <person name="David R."/>
            <person name="Dawoe T."/>
            <person name="Degray S."/>
            <person name="Dodge S."/>
            <person name="Dooley K."/>
            <person name="Dorje P."/>
            <person name="Dorjee K."/>
            <person name="Dorris L."/>
            <person name="Duffey N."/>
            <person name="Dupes A."/>
            <person name="Elkins T."/>
            <person name="Engels R."/>
            <person name="Erickson J."/>
            <person name="Farina A."/>
            <person name="Faro S."/>
            <person name="Ferreira P."/>
            <person name="Fischer H."/>
            <person name="Fitzgerald M."/>
            <person name="Foley K."/>
            <person name="Gage D."/>
            <person name="Galagan J."/>
            <person name="Gearin G."/>
            <person name="Gnerre S."/>
            <person name="Gnirke A."/>
            <person name="Goyette A."/>
            <person name="Graham J."/>
            <person name="Grandbois E."/>
            <person name="Gyaltsen K."/>
            <person name="Hafez N."/>
            <person name="Hagopian D."/>
            <person name="Hagos B."/>
            <person name="Hall J."/>
            <person name="Hatcher B."/>
            <person name="Heller A."/>
            <person name="Higgins H."/>
            <person name="Honan T."/>
            <person name="Horn A."/>
            <person name="Houde N."/>
            <person name="Hughes L."/>
            <person name="Hulme W."/>
            <person name="Husby E."/>
            <person name="Iliev I."/>
            <person name="Jaffe D."/>
            <person name="Jones C."/>
            <person name="Kamal M."/>
            <person name="Kamat A."/>
            <person name="Kamvysselis M."/>
            <person name="Karlsson E."/>
            <person name="Kells C."/>
            <person name="Kieu A."/>
            <person name="Kisner P."/>
            <person name="Kodira C."/>
            <person name="Kulbokas E."/>
            <person name="Labutti K."/>
            <person name="Lama D."/>
            <person name="Landers T."/>
            <person name="Leger J."/>
            <person name="Levine S."/>
            <person name="Lewis D."/>
            <person name="Lewis T."/>
            <person name="Lindblad-toh K."/>
            <person name="Liu X."/>
            <person name="Lokyitsang T."/>
            <person name="Lokyitsang Y."/>
            <person name="Lucien O."/>
            <person name="Lui A."/>
            <person name="Ma L.J."/>
            <person name="Mabbitt R."/>
            <person name="Macdonald J."/>
            <person name="Maclean C."/>
            <person name="Major J."/>
            <person name="Manning J."/>
            <person name="Marabella R."/>
            <person name="Maru K."/>
            <person name="Matthews C."/>
            <person name="Mauceli E."/>
            <person name="Mccarthy M."/>
            <person name="Mcdonough S."/>
            <person name="Mcghee T."/>
            <person name="Meldrim J."/>
            <person name="Meneus L."/>
            <person name="Mesirov J."/>
            <person name="Mihalev A."/>
            <person name="Mihova T."/>
            <person name="Mikkelsen T."/>
            <person name="Mlenga V."/>
            <person name="Moru K."/>
            <person name="Mozes J."/>
            <person name="Mulrain L."/>
            <person name="Munson G."/>
            <person name="Naylor J."/>
            <person name="Newes C."/>
            <person name="Nguyen C."/>
            <person name="Nguyen N."/>
            <person name="Nguyen T."/>
            <person name="Nicol R."/>
            <person name="Nielsen C."/>
            <person name="Nizzari M."/>
            <person name="Norbu C."/>
            <person name="Norbu N."/>
            <person name="O'donnell P."/>
            <person name="Okoawo O."/>
            <person name="O'leary S."/>
            <person name="Omotosho B."/>
            <person name="O'neill K."/>
            <person name="Osman S."/>
            <person name="Parker S."/>
            <person name="Perrin D."/>
            <person name="Phunkhang P."/>
            <person name="Piqani B."/>
            <person name="Purcell S."/>
            <person name="Rachupka T."/>
            <person name="Ramasamy U."/>
            <person name="Rameau R."/>
            <person name="Ray V."/>
            <person name="Raymond C."/>
            <person name="Retta R."/>
            <person name="Richardson S."/>
            <person name="Rise C."/>
            <person name="Rodriguez J."/>
            <person name="Rogers J."/>
            <person name="Rogov P."/>
            <person name="Rutman M."/>
            <person name="Schupbach R."/>
            <person name="Seaman C."/>
            <person name="Settipalli S."/>
            <person name="Sharpe T."/>
            <person name="Sheridan J."/>
            <person name="Sherpa N."/>
            <person name="Shi J."/>
            <person name="Smirnov S."/>
            <person name="Smith C."/>
            <person name="Sougnez C."/>
            <person name="Spencer B."/>
            <person name="Stalker J."/>
            <person name="Stange-thomann N."/>
            <person name="Stavropoulos S."/>
            <person name="Stetson K."/>
            <person name="Stone C."/>
            <person name="Stone S."/>
            <person name="Stubbs M."/>
            <person name="Talamas J."/>
            <person name="Tchuinga P."/>
            <person name="Tenzing P."/>
            <person name="Tesfaye S."/>
            <person name="Theodore J."/>
            <person name="Thoulutsang Y."/>
            <person name="Topham K."/>
            <person name="Towey S."/>
            <person name="Tsamla T."/>
            <person name="Tsomo N."/>
            <person name="Vallee D."/>
            <person name="Vassiliev H."/>
            <person name="Venkataraman V."/>
            <person name="Vinson J."/>
            <person name="Vo A."/>
            <person name="Wade C."/>
            <person name="Wang S."/>
            <person name="Wangchuk T."/>
            <person name="Wangdi T."/>
            <person name="Whittaker C."/>
            <person name="Wilkinson J."/>
            <person name="Wu Y."/>
            <person name="Wyman D."/>
            <person name="Yadav S."/>
            <person name="Yang S."/>
            <person name="Yang X."/>
            <person name="Yeager S."/>
            <person name="Yee E."/>
            <person name="Young G."/>
            <person name="Zainoun J."/>
            <person name="Zembeck L."/>
            <person name="Zimmer A."/>
            <person name="Zody M."/>
            <person name="Lander E."/>
        </authorList>
    </citation>
    <scope>NUCLEOTIDE SEQUENCE [LARGE SCALE GENOMIC DNA]</scope>
</reference>
<dbReference type="GO" id="GO:0005737">
    <property type="term" value="C:cytoplasm"/>
    <property type="evidence" value="ECO:0007669"/>
    <property type="project" value="TreeGrafter"/>
</dbReference>
<comment type="similarity">
    <text evidence="1">Belongs to the E3 ubiquitin-protein ligase UBR1-like family.</text>
</comment>
<dbReference type="GO" id="GO:0061630">
    <property type="term" value="F:ubiquitin protein ligase activity"/>
    <property type="evidence" value="ECO:0007669"/>
    <property type="project" value="UniProtKB-UniRule"/>
</dbReference>
<dbReference type="GO" id="GO:0000151">
    <property type="term" value="C:ubiquitin ligase complex"/>
    <property type="evidence" value="ECO:0007669"/>
    <property type="project" value="TreeGrafter"/>
</dbReference>
<comment type="function">
    <text evidence="1">Ubiquitin ligase protein which is a component of the N-end rule pathway. Recognizes and binds to proteins bearing specific N-terminal residues that are destabilizing according to the N-end rule, leading to their ubiquitination and subsequent degradation.</text>
</comment>
<dbReference type="UniPathway" id="UPA00143"/>
<dbReference type="STRING" id="51511.ENSCSAVP00000002433"/>
<keyword evidence="1" id="KW-0863">Zinc-finger</keyword>
<dbReference type="PANTHER" id="PTHR21497:SF39">
    <property type="entry name" value="E3 UBIQUITIN-PROTEIN LIGASE UBR3"/>
    <property type="match status" value="1"/>
</dbReference>
<keyword evidence="1" id="KW-0479">Metal-binding</keyword>